<organism evidence="1 2">
    <name type="scientific">Choristoneura fumiferana</name>
    <name type="common">Spruce budworm moth</name>
    <name type="synonym">Archips fumiferana</name>
    <dbReference type="NCBI Taxonomy" id="7141"/>
    <lineage>
        <taxon>Eukaryota</taxon>
        <taxon>Metazoa</taxon>
        <taxon>Ecdysozoa</taxon>
        <taxon>Arthropoda</taxon>
        <taxon>Hexapoda</taxon>
        <taxon>Insecta</taxon>
        <taxon>Pterygota</taxon>
        <taxon>Neoptera</taxon>
        <taxon>Endopterygota</taxon>
        <taxon>Lepidoptera</taxon>
        <taxon>Glossata</taxon>
        <taxon>Ditrysia</taxon>
        <taxon>Tortricoidea</taxon>
        <taxon>Tortricidae</taxon>
        <taxon>Tortricinae</taxon>
        <taxon>Choristoneura</taxon>
    </lineage>
</organism>
<reference evidence="1 2" key="1">
    <citation type="journal article" date="2022" name="Genome Biol. Evol.">
        <title>The Spruce Budworm Genome: Reconstructing the Evolutionary History of Antifreeze Proteins.</title>
        <authorList>
            <person name="Beliveau C."/>
            <person name="Gagne P."/>
            <person name="Picq S."/>
            <person name="Vernygora O."/>
            <person name="Keeling C.I."/>
            <person name="Pinkney K."/>
            <person name="Doucet D."/>
            <person name="Wen F."/>
            <person name="Johnston J.S."/>
            <person name="Maaroufi H."/>
            <person name="Boyle B."/>
            <person name="Laroche J."/>
            <person name="Dewar K."/>
            <person name="Juretic N."/>
            <person name="Blackburn G."/>
            <person name="Nisole A."/>
            <person name="Brunet B."/>
            <person name="Brandao M."/>
            <person name="Lumley L."/>
            <person name="Duan J."/>
            <person name="Quan G."/>
            <person name="Lucarotti C.J."/>
            <person name="Roe A.D."/>
            <person name="Sperling F.A.H."/>
            <person name="Levesque R.C."/>
            <person name="Cusson M."/>
        </authorList>
    </citation>
    <scope>NUCLEOTIDE SEQUENCE [LARGE SCALE GENOMIC DNA]</scope>
    <source>
        <strain evidence="1">Glfc:IPQL:Cfum</strain>
    </source>
</reference>
<keyword evidence="2" id="KW-1185">Reference proteome</keyword>
<evidence type="ECO:0000313" key="2">
    <source>
        <dbReference type="Proteomes" id="UP001064048"/>
    </source>
</evidence>
<comment type="caution">
    <text evidence="1">The sequence shown here is derived from an EMBL/GenBank/DDBJ whole genome shotgun (WGS) entry which is preliminary data.</text>
</comment>
<gene>
    <name evidence="1" type="ORF">MSG28_001322</name>
</gene>
<proteinExistence type="predicted"/>
<dbReference type="EMBL" id="CM046102">
    <property type="protein sequence ID" value="KAI8439853.1"/>
    <property type="molecule type" value="Genomic_DNA"/>
</dbReference>
<evidence type="ECO:0000313" key="1">
    <source>
        <dbReference type="EMBL" id="KAI8439853.1"/>
    </source>
</evidence>
<dbReference type="Proteomes" id="UP001064048">
    <property type="component" value="Chromosome 2"/>
</dbReference>
<sequence>MNPLIPIRASALFCIPRIPAINQTFKRFRKPSPCDLVPPDRKPCFDICNCSVERGNKCHARMISAFLYEHYWTREPSVIGLWMDIHSPYIKILTDKYSYSGDRLLALERLPRTTERKLVGVSVGNKIFPWEPDELEEWAHATRSLPERHRMYFTAHCYRSPNIFKKYNVQYIYEVEVIATAAEVTGQGVGKLLLTTALEHAHELRIPMVQVTSVSAYTMSSANCMRRVRRISEGLLPQYKKEQYAVFIQTAGTGVTNYQHTSATISRECSAATYGLTRIYYLP</sequence>
<name>A0ACC0KU89_CHOFU</name>
<accession>A0ACC0KU89</accession>
<protein>
    <submittedName>
        <fullName evidence="1">Uncharacterized protein</fullName>
    </submittedName>
</protein>